<evidence type="ECO:0000313" key="1">
    <source>
        <dbReference type="EMBL" id="TQF06651.1"/>
    </source>
</evidence>
<name>A0A540WC70_9ACTN</name>
<dbReference type="Proteomes" id="UP000319103">
    <property type="component" value="Unassembled WGS sequence"/>
</dbReference>
<dbReference type="AlphaFoldDB" id="A0A540WC70"/>
<dbReference type="Pfam" id="PF12028">
    <property type="entry name" value="DUF3515"/>
    <property type="match status" value="1"/>
</dbReference>
<keyword evidence="2" id="KW-1185">Reference proteome</keyword>
<gene>
    <name evidence="1" type="ORF">E6W39_36230</name>
</gene>
<evidence type="ECO:0000313" key="2">
    <source>
        <dbReference type="Proteomes" id="UP000319103"/>
    </source>
</evidence>
<dbReference type="EMBL" id="VIGB01000003">
    <property type="protein sequence ID" value="TQF06651.1"/>
    <property type="molecule type" value="Genomic_DNA"/>
</dbReference>
<proteinExistence type="predicted"/>
<comment type="caution">
    <text evidence="1">The sequence shown here is derived from an EMBL/GenBank/DDBJ whole genome shotgun (WGS) entry which is preliminary data.</text>
</comment>
<protein>
    <submittedName>
        <fullName evidence="1">DUF3515 family protein</fullName>
    </submittedName>
</protein>
<organism evidence="1 2">
    <name type="scientific">Kitasatospora acidiphila</name>
    <dbReference type="NCBI Taxonomy" id="2567942"/>
    <lineage>
        <taxon>Bacteria</taxon>
        <taxon>Bacillati</taxon>
        <taxon>Actinomycetota</taxon>
        <taxon>Actinomycetes</taxon>
        <taxon>Kitasatosporales</taxon>
        <taxon>Streptomycetaceae</taxon>
        <taxon>Kitasatospora</taxon>
    </lineage>
</organism>
<sequence>MSESRRPLRALQAVPAPVRWLAPPVVLLGCVAAVMMTGPYQPPTTAPQLPADAVGPCQALMKQLPATFEGHPRTDPSPYVAVWATSPRTVLRCGVPRPASLEGANRYKTGPGVDGVPWYQEGDGHGGYKFTITLHQLYVEVAVPQGATRYPADPLAPVSPVVLATIPDQNGNLNDPID</sequence>
<accession>A0A540WC70</accession>
<dbReference type="PROSITE" id="PS51257">
    <property type="entry name" value="PROKAR_LIPOPROTEIN"/>
    <property type="match status" value="1"/>
</dbReference>
<reference evidence="1 2" key="1">
    <citation type="submission" date="2019-06" db="EMBL/GenBank/DDBJ databases">
        <title>Description of Kitasatospora acidophila sp. nov. isolated from pine grove soil, and reclassification of Streptomyces novaecaesareae to Kitasatospora novaeceasareae comb. nov.</title>
        <authorList>
            <person name="Kim M.J."/>
        </authorList>
    </citation>
    <scope>NUCLEOTIDE SEQUENCE [LARGE SCALE GENOMIC DNA]</scope>
    <source>
        <strain evidence="1 2">MMS16-CNU292</strain>
    </source>
</reference>
<dbReference type="OrthoDB" id="3213819at2"/>
<dbReference type="RefSeq" id="WP_141637064.1">
    <property type="nucleotide sequence ID" value="NZ_VIGB01000003.1"/>
</dbReference>
<dbReference type="InterPro" id="IPR021903">
    <property type="entry name" value="DUF3515"/>
</dbReference>